<dbReference type="GO" id="GO:0008270">
    <property type="term" value="F:zinc ion binding"/>
    <property type="evidence" value="ECO:0007669"/>
    <property type="project" value="UniProtKB-KW"/>
</dbReference>
<dbReference type="Ensembl" id="ENSELUT00000028380.3">
    <property type="protein sequence ID" value="ENSELUP00000038136.3"/>
    <property type="gene ID" value="ENSELUG00000017959.3"/>
</dbReference>
<dbReference type="InterPro" id="IPR000571">
    <property type="entry name" value="Znf_CCCH"/>
</dbReference>
<dbReference type="InterPro" id="IPR041367">
    <property type="entry name" value="Znf-CCCH_4"/>
</dbReference>
<evidence type="ECO:0000256" key="3">
    <source>
        <dbReference type="ARBA" id="ARBA00022737"/>
    </source>
</evidence>
<dbReference type="GeneTree" id="ENSGT00940000160011"/>
<dbReference type="PANTHER" id="PTHR13119">
    <property type="entry name" value="ZINC FINGER CCCH DOMAIN-CONTAINING PROTEI"/>
    <property type="match status" value="1"/>
</dbReference>
<feature type="region of interest" description="Disordered" evidence="7">
    <location>
        <begin position="1"/>
        <end position="285"/>
    </location>
</feature>
<feature type="compositionally biased region" description="Pro residues" evidence="7">
    <location>
        <begin position="402"/>
        <end position="423"/>
    </location>
</feature>
<keyword evidence="1" id="KW-0597">Phosphoprotein</keyword>
<feature type="compositionally biased region" description="Polar residues" evidence="7">
    <location>
        <begin position="1082"/>
        <end position="1092"/>
    </location>
</feature>
<dbReference type="Pfam" id="PF22623">
    <property type="entry name" value="zf-CCCH_9"/>
    <property type="match status" value="1"/>
</dbReference>
<proteinExistence type="predicted"/>
<feature type="compositionally biased region" description="Pro residues" evidence="7">
    <location>
        <begin position="913"/>
        <end position="924"/>
    </location>
</feature>
<reference evidence="10" key="1">
    <citation type="journal article" date="2014" name="PLoS ONE">
        <title>The genome and linkage map of the northern pike (Esox lucius): conserved synteny revealed between the salmonid sister group and the Neoteleostei.</title>
        <authorList>
            <person name="Rondeau E.B."/>
            <person name="Minkley D.R."/>
            <person name="Leong J.S."/>
            <person name="Messmer A.M."/>
            <person name="Jantzen J.R."/>
            <person name="von Schalburg K.R."/>
            <person name="Lemon C."/>
            <person name="Bird N.H."/>
            <person name="Koop B.F."/>
        </authorList>
    </citation>
    <scope>NUCLEOTIDE SEQUENCE</scope>
</reference>
<feature type="compositionally biased region" description="Low complexity" evidence="7">
    <location>
        <begin position="1013"/>
        <end position="1022"/>
    </location>
</feature>
<dbReference type="OMA" id="SHQQSDK"/>
<dbReference type="FunCoup" id="A0A3P9AAA3">
    <property type="interactions" value="1406"/>
</dbReference>
<dbReference type="STRING" id="8010.ENSELUP00000038136"/>
<sequence>MAVESMTVHPNSPTTTNHEHNSLLTDERREDGELEEGELEDDGGEVEEAEEPNAAPPEKTHRSKERHASVSDDEKARRHKRKRRKEREREKEKRRAKKRRKSKHKRHASSSDDHTDFSDDSDYSPAEKRKYRDYSPTYPPSSHGYPPAPSSGHGGPMPKKGNYMKMDKQGYGAYDDYEEETYEGEEEEEMGDEDYDDFTKELNQYRKAKEGGGGDGGGRGGRGGRGSKNGVRGGKGGRGRGRGKQGRGMNRGGRGRNRGRGRGGGEQGHDEDNNGDMGDGDKHQDKKGKAICKYYIEGRCTWGEHCNFSHDIELPKKKELCKFYITGFCARAENCPYMHDILYSLFHTTGSCVNGDECMFSHEPLTEDTQDLLNKMLAEDAEAGAEDEKEVEELKKQGINPLPKPPPGVGLLPTPPRPGPPDNSGPGDYGPVGPSGQPQGPMPSNGPPGQGPTQGPGPCPGPPPSCPESNPYQSPPNPNGPPPPSMSAQPPCPGNVGKKIPSLFEIKVQPTGQLAQKLAGQRAQTPGTATGQAGVPGPQGPPGGPGGPPPRFPPPGMMPPDMSIGPPPPMGPGGPPMMQGFGPEGGPMMPPGPPPGGNFFDNFFNQQQGMAMEGGGRGAGGHQGSMGGLDSAANGGSASHQAGMGVPDFLPPAQRALFMRIQQKQQEDEERARLAKGGGEREAEGDSANWYSSEDEDGGGSVTSILKTLRQQSMGPPKPEGPPSDPRLQKGSPAHPPVRPVDPRQADPRLARDPRLSRGSDPTQASDSPSLSPTPTVAPADPRLARLSAVPVAPKPDAPLVYKPPPLTAPAAEEEETERVLRDKPVPIPMDPLMGMALRDPRSQLQQFSHIKKDIVLHMPPYAKTVTWNPEDLIPIPIPKQDFLPLPPGIPPVSALDPRLSRSQQQIHTAIPPTAPTPLPPSEPAGPASSALPDFELLSRILKTVNASSGPPQSSPPLPLLSPPVMLPAPPVLLAPPVDKPVDPRVARKAPADPRLQPQKSALKQAPEPTAPPTTTTTGAASPPTPPPPAPSIAPYDPRLLSAGGAGRGGGAGSSGSSSVLSGISLYDPRTPSVSKAEASGAATNTTPSSGPTEPKTVESAPAKPKAKEPLFVRKSALDQPEPEKSSEQATDRYNSYNRPRPKPAPSPAAAVSGPPAPGSSTSGQGAPGAAEPAPAGVHNLPVSSLFSMVKQASKPSGSGSPFGGNSPAQAADTTTMEQDNASLKDVFKGFDPTASPFCQ</sequence>
<dbReference type="PANTHER" id="PTHR13119:SF23">
    <property type="entry name" value="ZINC FINGER CCCH DOMAIN-CONTAINING PROTEIN 4"/>
    <property type="match status" value="1"/>
</dbReference>
<feature type="compositionally biased region" description="Polar residues" evidence="7">
    <location>
        <begin position="760"/>
        <end position="775"/>
    </location>
</feature>
<evidence type="ECO:0000256" key="5">
    <source>
        <dbReference type="ARBA" id="ARBA00022833"/>
    </source>
</evidence>
<dbReference type="PROSITE" id="PS50103">
    <property type="entry name" value="ZF_C3H1"/>
    <property type="match status" value="2"/>
</dbReference>
<feature type="compositionally biased region" description="Basic and acidic residues" evidence="7">
    <location>
        <begin position="741"/>
        <end position="758"/>
    </location>
</feature>
<keyword evidence="4 6" id="KW-0863">Zinc-finger</keyword>
<feature type="zinc finger region" description="C3H1-type" evidence="6">
    <location>
        <begin position="315"/>
        <end position="342"/>
    </location>
</feature>
<feature type="compositionally biased region" description="Pro residues" evidence="7">
    <location>
        <begin position="793"/>
        <end position="808"/>
    </location>
</feature>
<dbReference type="Pfam" id="PF18044">
    <property type="entry name" value="zf-CCCH_4"/>
    <property type="match status" value="1"/>
</dbReference>
<feature type="compositionally biased region" description="Pro residues" evidence="7">
    <location>
        <begin position="565"/>
        <end position="575"/>
    </location>
</feature>
<feature type="compositionally biased region" description="Low complexity" evidence="7">
    <location>
        <begin position="597"/>
        <end position="611"/>
    </location>
</feature>
<feature type="compositionally biased region" description="Basic and acidic residues" evidence="7">
    <location>
        <begin position="66"/>
        <end position="76"/>
    </location>
</feature>
<keyword evidence="5 6" id="KW-0862">Zinc</keyword>
<feature type="compositionally biased region" description="Gly residues" evidence="7">
    <location>
        <begin position="612"/>
        <end position="627"/>
    </location>
</feature>
<feature type="region of interest" description="Disordered" evidence="7">
    <location>
        <begin position="946"/>
        <end position="1240"/>
    </location>
</feature>
<feature type="compositionally biased region" description="Pro residues" evidence="7">
    <location>
        <begin position="953"/>
        <end position="974"/>
    </location>
</feature>
<dbReference type="GO" id="GO:0005634">
    <property type="term" value="C:nucleus"/>
    <property type="evidence" value="ECO:0007669"/>
    <property type="project" value="TreeGrafter"/>
</dbReference>
<dbReference type="AlphaFoldDB" id="A0A3P9AAA3"/>
<dbReference type="Bgee" id="ENSELUG00000017959">
    <property type="expression patterns" value="Expressed in testis and 15 other cell types or tissues"/>
</dbReference>
<protein>
    <recommendedName>
        <fullName evidence="8">C3H1-type domain-containing protein</fullName>
    </recommendedName>
</protein>
<evidence type="ECO:0000313" key="9">
    <source>
        <dbReference type="Ensembl" id="ENSELUP00000038136.3"/>
    </source>
</evidence>
<feature type="compositionally biased region" description="Acidic residues" evidence="7">
    <location>
        <begin position="381"/>
        <end position="391"/>
    </location>
</feature>
<feature type="compositionally biased region" description="Pro residues" evidence="7">
    <location>
        <begin position="440"/>
        <end position="466"/>
    </location>
</feature>
<feature type="compositionally biased region" description="Polar residues" evidence="7">
    <location>
        <begin position="522"/>
        <end position="531"/>
    </location>
</feature>
<dbReference type="SUPFAM" id="SSF90229">
    <property type="entry name" value="CCCH zinc finger"/>
    <property type="match status" value="3"/>
</dbReference>
<feature type="domain" description="C3H1-type" evidence="8">
    <location>
        <begin position="286"/>
        <end position="313"/>
    </location>
</feature>
<dbReference type="GO" id="GO:0045892">
    <property type="term" value="P:negative regulation of DNA-templated transcription"/>
    <property type="evidence" value="ECO:0007669"/>
    <property type="project" value="InterPro"/>
</dbReference>
<feature type="compositionally biased region" description="Low complexity" evidence="7">
    <location>
        <begin position="1055"/>
        <end position="1066"/>
    </location>
</feature>
<dbReference type="InterPro" id="IPR045124">
    <property type="entry name" value="Su(sable)-like"/>
</dbReference>
<feature type="domain" description="C3H1-type" evidence="8">
    <location>
        <begin position="315"/>
        <end position="342"/>
    </location>
</feature>
<feature type="compositionally biased region" description="Low complexity" evidence="7">
    <location>
        <begin position="1196"/>
        <end position="1208"/>
    </location>
</feature>
<name>A0A3P9AAA3_ESOLU</name>
<feature type="compositionally biased region" description="Basic and acidic residues" evidence="7">
    <location>
        <begin position="197"/>
        <end position="212"/>
    </location>
</feature>
<feature type="region of interest" description="Disordered" evidence="7">
    <location>
        <begin position="381"/>
        <end position="650"/>
    </location>
</feature>
<gene>
    <name evidence="9" type="primary">ZC3H4</name>
</gene>
<evidence type="ECO:0000256" key="7">
    <source>
        <dbReference type="SAM" id="MobiDB-lite"/>
    </source>
</evidence>
<feature type="compositionally biased region" description="Basic and acidic residues" evidence="7">
    <location>
        <begin position="1122"/>
        <end position="1131"/>
    </location>
</feature>
<dbReference type="InterPro" id="IPR054361">
    <property type="entry name" value="Znf-CCCH_ZC3H4/6/8"/>
</dbReference>
<dbReference type="InParanoid" id="A0A3P9AAA3"/>
<feature type="compositionally biased region" description="Basic residues" evidence="7">
    <location>
        <begin position="77"/>
        <end position="86"/>
    </location>
</feature>
<organism evidence="9 10">
    <name type="scientific">Esox lucius</name>
    <name type="common">Northern pike</name>
    <dbReference type="NCBI Taxonomy" id="8010"/>
    <lineage>
        <taxon>Eukaryota</taxon>
        <taxon>Metazoa</taxon>
        <taxon>Chordata</taxon>
        <taxon>Craniata</taxon>
        <taxon>Vertebrata</taxon>
        <taxon>Euteleostomi</taxon>
        <taxon>Actinopterygii</taxon>
        <taxon>Neopterygii</taxon>
        <taxon>Teleostei</taxon>
        <taxon>Protacanthopterygii</taxon>
        <taxon>Esociformes</taxon>
        <taxon>Esocidae</taxon>
        <taxon>Esox</taxon>
    </lineage>
</organism>
<dbReference type="InterPro" id="IPR036855">
    <property type="entry name" value="Znf_CCCH_sf"/>
</dbReference>
<feature type="compositionally biased region" description="Acidic residues" evidence="7">
    <location>
        <begin position="175"/>
        <end position="196"/>
    </location>
</feature>
<dbReference type="SMART" id="SM00356">
    <property type="entry name" value="ZnF_C3H1"/>
    <property type="match status" value="3"/>
</dbReference>
<feature type="compositionally biased region" description="Polar residues" evidence="7">
    <location>
        <begin position="702"/>
        <end position="714"/>
    </location>
</feature>
<accession>A0A3P9AAA3</accession>
<reference evidence="9" key="3">
    <citation type="submission" date="2025-08" db="UniProtKB">
        <authorList>
            <consortium name="Ensembl"/>
        </authorList>
    </citation>
    <scope>IDENTIFICATION</scope>
</reference>
<feature type="zinc finger region" description="C3H1-type" evidence="6">
    <location>
        <begin position="286"/>
        <end position="313"/>
    </location>
</feature>
<dbReference type="GO" id="GO:0003723">
    <property type="term" value="F:RNA binding"/>
    <property type="evidence" value="ECO:0007669"/>
    <property type="project" value="InterPro"/>
</dbReference>
<feature type="compositionally biased region" description="Polar residues" evidence="7">
    <location>
        <begin position="1212"/>
        <end position="1222"/>
    </location>
</feature>
<feature type="compositionally biased region" description="Basic and acidic residues" evidence="7">
    <location>
        <begin position="980"/>
        <end position="992"/>
    </location>
</feature>
<feature type="compositionally biased region" description="Basic and acidic residues" evidence="7">
    <location>
        <begin position="17"/>
        <end position="31"/>
    </location>
</feature>
<keyword evidence="2 6" id="KW-0479">Metal-binding</keyword>
<feature type="compositionally biased region" description="Pro residues" evidence="7">
    <location>
        <begin position="473"/>
        <end position="493"/>
    </location>
</feature>
<keyword evidence="10" id="KW-1185">Reference proteome</keyword>
<evidence type="ECO:0000256" key="4">
    <source>
        <dbReference type="ARBA" id="ARBA00022771"/>
    </source>
</evidence>
<dbReference type="Pfam" id="PF14608">
    <property type="entry name" value="zf-CCCH_2"/>
    <property type="match status" value="1"/>
</dbReference>
<feature type="compositionally biased region" description="Low complexity" evidence="7">
    <location>
        <begin position="1148"/>
        <end position="1177"/>
    </location>
</feature>
<feature type="compositionally biased region" description="Pro residues" evidence="7">
    <location>
        <begin position="1023"/>
        <end position="1032"/>
    </location>
</feature>
<feature type="compositionally biased region" description="Gly residues" evidence="7">
    <location>
        <begin position="1044"/>
        <end position="1054"/>
    </location>
</feature>
<evidence type="ECO:0000256" key="1">
    <source>
        <dbReference type="ARBA" id="ARBA00022553"/>
    </source>
</evidence>
<evidence type="ECO:0000313" key="10">
    <source>
        <dbReference type="Proteomes" id="UP000265140"/>
    </source>
</evidence>
<evidence type="ECO:0000259" key="8">
    <source>
        <dbReference type="PROSITE" id="PS50103"/>
    </source>
</evidence>
<evidence type="ECO:0000256" key="6">
    <source>
        <dbReference type="PROSITE-ProRule" id="PRU00723"/>
    </source>
</evidence>
<dbReference type="Proteomes" id="UP000265140">
    <property type="component" value="Chromosome 1"/>
</dbReference>
<feature type="region of interest" description="Disordered" evidence="7">
    <location>
        <begin position="663"/>
        <end position="835"/>
    </location>
</feature>
<feature type="compositionally biased region" description="Pro residues" evidence="7">
    <location>
        <begin position="538"/>
        <end position="558"/>
    </location>
</feature>
<feature type="compositionally biased region" description="Basic residues" evidence="7">
    <location>
        <begin position="235"/>
        <end position="245"/>
    </location>
</feature>
<feature type="compositionally biased region" description="Basic and acidic residues" evidence="7">
    <location>
        <begin position="670"/>
        <end position="684"/>
    </location>
</feature>
<keyword evidence="3" id="KW-0677">Repeat</keyword>
<reference evidence="9" key="4">
    <citation type="submission" date="2025-09" db="UniProtKB">
        <authorList>
            <consortium name="Ensembl"/>
        </authorList>
    </citation>
    <scope>IDENTIFICATION</scope>
</reference>
<feature type="compositionally biased region" description="Basic residues" evidence="7">
    <location>
        <begin position="94"/>
        <end position="108"/>
    </location>
</feature>
<feature type="compositionally biased region" description="Gly residues" evidence="7">
    <location>
        <begin position="213"/>
        <end position="234"/>
    </location>
</feature>
<evidence type="ECO:0000256" key="2">
    <source>
        <dbReference type="ARBA" id="ARBA00022723"/>
    </source>
</evidence>
<feature type="compositionally biased region" description="Pro residues" evidence="7">
    <location>
        <begin position="716"/>
        <end position="725"/>
    </location>
</feature>
<reference evidence="9" key="2">
    <citation type="submission" date="2020-02" db="EMBL/GenBank/DDBJ databases">
        <title>Esox lucius (northern pike) genome, fEsoLuc1, primary haplotype.</title>
        <authorList>
            <person name="Myers G."/>
            <person name="Karagic N."/>
            <person name="Meyer A."/>
            <person name="Pippel M."/>
            <person name="Reichard M."/>
            <person name="Winkler S."/>
            <person name="Tracey A."/>
            <person name="Sims Y."/>
            <person name="Howe K."/>
            <person name="Rhie A."/>
            <person name="Formenti G."/>
            <person name="Durbin R."/>
            <person name="Fedrigo O."/>
            <person name="Jarvis E.D."/>
        </authorList>
    </citation>
    <scope>NUCLEOTIDE SEQUENCE [LARGE SCALE GENOMIC DNA]</scope>
</reference>
<dbReference type="Gene3D" id="4.10.1000.10">
    <property type="entry name" value="Zinc finger, CCCH-type"/>
    <property type="match status" value="1"/>
</dbReference>
<feature type="compositionally biased region" description="Low complexity" evidence="7">
    <location>
        <begin position="424"/>
        <end position="439"/>
    </location>
</feature>
<feature type="region of interest" description="Disordered" evidence="7">
    <location>
        <begin position="902"/>
        <end position="931"/>
    </location>
</feature>
<feature type="compositionally biased region" description="Acidic residues" evidence="7">
    <location>
        <begin position="32"/>
        <end position="51"/>
    </location>
</feature>